<keyword evidence="1" id="KW-0472">Membrane</keyword>
<feature type="transmembrane region" description="Helical" evidence="1">
    <location>
        <begin position="110"/>
        <end position="128"/>
    </location>
</feature>
<reference evidence="2 3" key="1">
    <citation type="submission" date="2021-05" db="EMBL/GenBank/DDBJ databases">
        <title>Direct Submission.</title>
        <authorList>
            <person name="Li K."/>
            <person name="Gao J."/>
        </authorList>
    </citation>
    <scope>NUCLEOTIDE SEQUENCE [LARGE SCALE GENOMIC DNA]</scope>
    <source>
        <strain evidence="2 3">Mg02</strain>
    </source>
</reference>
<feature type="transmembrane region" description="Helical" evidence="1">
    <location>
        <begin position="12"/>
        <end position="30"/>
    </location>
</feature>
<feature type="transmembrane region" description="Helical" evidence="1">
    <location>
        <begin position="148"/>
        <end position="167"/>
    </location>
</feature>
<feature type="transmembrane region" description="Helical" evidence="1">
    <location>
        <begin position="227"/>
        <end position="245"/>
    </location>
</feature>
<evidence type="ECO:0000313" key="2">
    <source>
        <dbReference type="EMBL" id="QUX21816.1"/>
    </source>
</evidence>
<feature type="transmembrane region" description="Helical" evidence="1">
    <location>
        <begin position="50"/>
        <end position="67"/>
    </location>
</feature>
<feature type="transmembrane region" description="Helical" evidence="1">
    <location>
        <begin position="87"/>
        <end position="103"/>
    </location>
</feature>
<dbReference type="Proteomes" id="UP000676079">
    <property type="component" value="Chromosome"/>
</dbReference>
<organism evidence="2 3">
    <name type="scientific">Nocardiopsis changdeensis</name>
    <dbReference type="NCBI Taxonomy" id="2831969"/>
    <lineage>
        <taxon>Bacteria</taxon>
        <taxon>Bacillati</taxon>
        <taxon>Actinomycetota</taxon>
        <taxon>Actinomycetes</taxon>
        <taxon>Streptosporangiales</taxon>
        <taxon>Nocardiopsidaceae</taxon>
        <taxon>Nocardiopsis</taxon>
    </lineage>
</organism>
<keyword evidence="1" id="KW-0812">Transmembrane</keyword>
<feature type="transmembrane region" description="Helical" evidence="1">
    <location>
        <begin position="203"/>
        <end position="221"/>
    </location>
</feature>
<protein>
    <submittedName>
        <fullName evidence="2">RDD family protein</fullName>
    </submittedName>
</protein>
<evidence type="ECO:0000313" key="3">
    <source>
        <dbReference type="Proteomes" id="UP000676079"/>
    </source>
</evidence>
<keyword evidence="3" id="KW-1185">Reference proteome</keyword>
<sequence>MIRPFGTGQGAVDVAVVAVPLLVLLAAALYLRGQHRRYGRLYGRPGRASLAALAAGLALAAYAVWPLPAAVDGLCSPGAGQGAAERYGPVLAFALFLPVGWLARDRFRRGPVVTLLLGTGLALAADAVRGTGLLGVYPCAYAEASPLFVALGAAGTAAGWLLARFLLPLWPWGDTRGWPGAVPDRVAPDLTRRTLGTLLDLGLWWYGAGTLTAAMTAVGVIGSDPDGHVRTAVLLGTAAVFGVFVPQVRRDRCTPGRAAVRLALTEPARPAPASRPRVLARTALLTAPVALLTAFGHPWIALAVVVVHASSALVRPDRVGLADLLCGTRVRTRAITDGSLPSRLVRYSEPREPAAARAVSL</sequence>
<name>A0ABX8BLP6_9ACTN</name>
<dbReference type="EMBL" id="CP074133">
    <property type="protein sequence ID" value="QUX21816.1"/>
    <property type="molecule type" value="Genomic_DNA"/>
</dbReference>
<evidence type="ECO:0000256" key="1">
    <source>
        <dbReference type="SAM" id="Phobius"/>
    </source>
</evidence>
<feature type="transmembrane region" description="Helical" evidence="1">
    <location>
        <begin position="283"/>
        <end position="307"/>
    </location>
</feature>
<accession>A0ABX8BLP6</accession>
<dbReference type="RefSeq" id="WP_220563040.1">
    <property type="nucleotide sequence ID" value="NZ_CP074133.1"/>
</dbReference>
<proteinExistence type="predicted"/>
<gene>
    <name evidence="2" type="ORF">KGD84_26100</name>
</gene>
<keyword evidence="1" id="KW-1133">Transmembrane helix</keyword>